<sequence length="359" mass="38304">MRDASRRGFTLIELLVVIAIIGVLIALLLPAVQAAREAARRAQCTNNLKQIGLGIHNYHSTHGVFPLGGSRGFCEAAAAENPAVPSYSWNNWSAHAMLLPFIEQVPLYGAINFDLAPWYDGICPSGTSANSTVFNTRVAGFLCPSDGEAGFFQLNNYHFSTGATTTGFSPGSGVFVPLLAYGIQSIRDGTSNTVAASEALVGAGQPWVGRPTWRGNRRNSVTGVDGIPGEAWQGNVFRDPDAVIAAMQACTQTWMTGDDSRYANTRGTRWGWATPGATLFDTVVTPNSRQHPWSSCRFGCAGCGTDATNMTVATSEHPGGVNVGFADGSVKFVKDTIEMRIWWSLGTRNGGEVVSADQF</sequence>
<dbReference type="KEGG" id="tpla:ElP_30350"/>
<dbReference type="InterPro" id="IPR027558">
    <property type="entry name" value="Pre_pil_HX9DG_C"/>
</dbReference>
<keyword evidence="3" id="KW-1185">Reference proteome</keyword>
<dbReference type="PROSITE" id="PS00409">
    <property type="entry name" value="PROKAR_NTER_METHYL"/>
    <property type="match status" value="1"/>
</dbReference>
<dbReference type="RefSeq" id="WP_145270522.1">
    <property type="nucleotide sequence ID" value="NZ_CP036426.1"/>
</dbReference>
<reference evidence="2 3" key="1">
    <citation type="submission" date="2019-02" db="EMBL/GenBank/DDBJ databases">
        <title>Deep-cultivation of Planctomycetes and their phenomic and genomic characterization uncovers novel biology.</title>
        <authorList>
            <person name="Wiegand S."/>
            <person name="Jogler M."/>
            <person name="Boedeker C."/>
            <person name="Pinto D."/>
            <person name="Vollmers J."/>
            <person name="Rivas-Marin E."/>
            <person name="Kohn T."/>
            <person name="Peeters S.H."/>
            <person name="Heuer A."/>
            <person name="Rast P."/>
            <person name="Oberbeckmann S."/>
            <person name="Bunk B."/>
            <person name="Jeske O."/>
            <person name="Meyerdierks A."/>
            <person name="Storesund J.E."/>
            <person name="Kallscheuer N."/>
            <person name="Luecker S."/>
            <person name="Lage O.M."/>
            <person name="Pohl T."/>
            <person name="Merkel B.J."/>
            <person name="Hornburger P."/>
            <person name="Mueller R.-W."/>
            <person name="Bruemmer F."/>
            <person name="Labrenz M."/>
            <person name="Spormann A.M."/>
            <person name="Op den Camp H."/>
            <person name="Overmann J."/>
            <person name="Amann R."/>
            <person name="Jetten M.S.M."/>
            <person name="Mascher T."/>
            <person name="Medema M.H."/>
            <person name="Devos D.P."/>
            <person name="Kaster A.-K."/>
            <person name="Ovreas L."/>
            <person name="Rohde M."/>
            <person name="Galperin M.Y."/>
            <person name="Jogler C."/>
        </authorList>
    </citation>
    <scope>NUCLEOTIDE SEQUENCE [LARGE SCALE GENOMIC DNA]</scope>
    <source>
        <strain evidence="2 3">ElP</strain>
    </source>
</reference>
<dbReference type="EMBL" id="CP036426">
    <property type="protein sequence ID" value="QDV35133.1"/>
    <property type="molecule type" value="Genomic_DNA"/>
</dbReference>
<organism evidence="2 3">
    <name type="scientific">Tautonia plasticadhaerens</name>
    <dbReference type="NCBI Taxonomy" id="2527974"/>
    <lineage>
        <taxon>Bacteria</taxon>
        <taxon>Pseudomonadati</taxon>
        <taxon>Planctomycetota</taxon>
        <taxon>Planctomycetia</taxon>
        <taxon>Isosphaerales</taxon>
        <taxon>Isosphaeraceae</taxon>
        <taxon>Tautonia</taxon>
    </lineage>
</organism>
<dbReference type="PANTHER" id="PTHR30093">
    <property type="entry name" value="GENERAL SECRETION PATHWAY PROTEIN G"/>
    <property type="match status" value="1"/>
</dbReference>
<dbReference type="NCBIfam" id="TIGR02532">
    <property type="entry name" value="IV_pilin_GFxxxE"/>
    <property type="match status" value="1"/>
</dbReference>
<dbReference type="AlphaFoldDB" id="A0A518H2T6"/>
<gene>
    <name evidence="2" type="ORF">ElP_30350</name>
</gene>
<dbReference type="InterPro" id="IPR045584">
    <property type="entry name" value="Pilin-like"/>
</dbReference>
<evidence type="ECO:0000313" key="2">
    <source>
        <dbReference type="EMBL" id="QDV35133.1"/>
    </source>
</evidence>
<evidence type="ECO:0000259" key="1">
    <source>
        <dbReference type="Pfam" id="PF07596"/>
    </source>
</evidence>
<feature type="domain" description="DUF1559" evidence="1">
    <location>
        <begin position="33"/>
        <end position="339"/>
    </location>
</feature>
<dbReference type="PANTHER" id="PTHR30093:SF2">
    <property type="entry name" value="TYPE II SECRETION SYSTEM PROTEIN H"/>
    <property type="match status" value="1"/>
</dbReference>
<dbReference type="OrthoDB" id="241541at2"/>
<accession>A0A518H2T6</accession>
<dbReference type="NCBIfam" id="TIGR04294">
    <property type="entry name" value="pre_pil_HX9DG"/>
    <property type="match status" value="1"/>
</dbReference>
<dbReference type="Proteomes" id="UP000317835">
    <property type="component" value="Chromosome"/>
</dbReference>
<name>A0A518H2T6_9BACT</name>
<dbReference type="Pfam" id="PF07963">
    <property type="entry name" value="N_methyl"/>
    <property type="match status" value="1"/>
</dbReference>
<dbReference type="Gene3D" id="3.30.700.10">
    <property type="entry name" value="Glycoprotein, Type 4 Pilin"/>
    <property type="match status" value="1"/>
</dbReference>
<dbReference type="InterPro" id="IPR011453">
    <property type="entry name" value="DUF1559"/>
</dbReference>
<proteinExistence type="predicted"/>
<dbReference type="InterPro" id="IPR012902">
    <property type="entry name" value="N_methyl_site"/>
</dbReference>
<dbReference type="Pfam" id="PF07596">
    <property type="entry name" value="SBP_bac_10"/>
    <property type="match status" value="1"/>
</dbReference>
<evidence type="ECO:0000313" key="3">
    <source>
        <dbReference type="Proteomes" id="UP000317835"/>
    </source>
</evidence>
<protein>
    <submittedName>
        <fullName evidence="2">Putative major pilin subunit</fullName>
    </submittedName>
</protein>
<dbReference type="SUPFAM" id="SSF54523">
    <property type="entry name" value="Pili subunits"/>
    <property type="match status" value="1"/>
</dbReference>